<protein>
    <submittedName>
        <fullName evidence="2">Uncharacterized protein MANES_11G152900</fullName>
    </submittedName>
</protein>
<proteinExistence type="predicted"/>
<dbReference type="EMBL" id="GGEC01076902">
    <property type="protein sequence ID" value="MBX57386.1"/>
    <property type="molecule type" value="Transcribed_RNA"/>
</dbReference>
<accession>A0A2P2PRM7</accession>
<feature type="compositionally biased region" description="Polar residues" evidence="1">
    <location>
        <begin position="1"/>
        <end position="10"/>
    </location>
</feature>
<organism evidence="2">
    <name type="scientific">Rhizophora mucronata</name>
    <name type="common">Asiatic mangrove</name>
    <dbReference type="NCBI Taxonomy" id="61149"/>
    <lineage>
        <taxon>Eukaryota</taxon>
        <taxon>Viridiplantae</taxon>
        <taxon>Streptophyta</taxon>
        <taxon>Embryophyta</taxon>
        <taxon>Tracheophyta</taxon>
        <taxon>Spermatophyta</taxon>
        <taxon>Magnoliopsida</taxon>
        <taxon>eudicotyledons</taxon>
        <taxon>Gunneridae</taxon>
        <taxon>Pentapetalae</taxon>
        <taxon>rosids</taxon>
        <taxon>fabids</taxon>
        <taxon>Malpighiales</taxon>
        <taxon>Rhizophoraceae</taxon>
        <taxon>Rhizophora</taxon>
    </lineage>
</organism>
<dbReference type="AlphaFoldDB" id="A0A2P2PRM7"/>
<reference evidence="2" key="1">
    <citation type="submission" date="2018-02" db="EMBL/GenBank/DDBJ databases">
        <title>Rhizophora mucronata_Transcriptome.</title>
        <authorList>
            <person name="Meera S.P."/>
            <person name="Sreeshan A."/>
            <person name="Augustine A."/>
        </authorList>
    </citation>
    <scope>NUCLEOTIDE SEQUENCE</scope>
    <source>
        <tissue evidence="2">Leaf</tissue>
    </source>
</reference>
<sequence length="47" mass="4910">MAGNRCSTESWLGPLCHSSPRATHHALQEATELSTATGESGSAKHTC</sequence>
<feature type="compositionally biased region" description="Polar residues" evidence="1">
    <location>
        <begin position="31"/>
        <end position="47"/>
    </location>
</feature>
<feature type="region of interest" description="Disordered" evidence="1">
    <location>
        <begin position="1"/>
        <end position="47"/>
    </location>
</feature>
<evidence type="ECO:0000313" key="2">
    <source>
        <dbReference type="EMBL" id="MBX57386.1"/>
    </source>
</evidence>
<evidence type="ECO:0000256" key="1">
    <source>
        <dbReference type="SAM" id="MobiDB-lite"/>
    </source>
</evidence>
<name>A0A2P2PRM7_RHIMU</name>